<accession>A0A919GNJ3</accession>
<protein>
    <submittedName>
        <fullName evidence="3">TerD-family protein</fullName>
    </submittedName>
</protein>
<reference evidence="3" key="2">
    <citation type="submission" date="2020-09" db="EMBL/GenBank/DDBJ databases">
        <authorList>
            <person name="Sun Q."/>
            <person name="Ohkuma M."/>
        </authorList>
    </citation>
    <scope>NUCLEOTIDE SEQUENCE</scope>
    <source>
        <strain evidence="3">JCM 5069</strain>
    </source>
</reference>
<keyword evidence="4" id="KW-1185">Reference proteome</keyword>
<sequence length="176" mass="18842">MSGLNKGLAKVEVAVKWDPSPLGTPPHDLDLVAATYAADDLHGEPVYLVYFDSRSPDGTITLDRDSRTGQGFGFDEVMVLELERLADSYARVLVGVAVQQGEQRKTFGDVDGTGLRVREGVTELAVDDLAAVSGATAAIVAEFTRDESGAWHFHEGVRGFDTDPTSFAHMMGSAVI</sequence>
<dbReference type="PANTHER" id="PTHR32097:SF4">
    <property type="entry name" value="GENERAL STRESS PROTEIN 16U"/>
    <property type="match status" value="1"/>
</dbReference>
<reference evidence="3" key="1">
    <citation type="journal article" date="2014" name="Int. J. Syst. Evol. Microbiol.">
        <title>Complete genome sequence of Corynebacterium casei LMG S-19264T (=DSM 44701T), isolated from a smear-ripened cheese.</title>
        <authorList>
            <consortium name="US DOE Joint Genome Institute (JGI-PGF)"/>
            <person name="Walter F."/>
            <person name="Albersmeier A."/>
            <person name="Kalinowski J."/>
            <person name="Ruckert C."/>
        </authorList>
    </citation>
    <scope>NUCLEOTIDE SEQUENCE</scope>
    <source>
        <strain evidence="3">JCM 5069</strain>
    </source>
</reference>
<name>A0A919GNJ3_9ACTN</name>
<dbReference type="Proteomes" id="UP000603708">
    <property type="component" value="Unassembled WGS sequence"/>
</dbReference>
<organism evidence="3 4">
    <name type="scientific">Streptomyces sulfonofaciens</name>
    <dbReference type="NCBI Taxonomy" id="68272"/>
    <lineage>
        <taxon>Bacteria</taxon>
        <taxon>Bacillati</taxon>
        <taxon>Actinomycetota</taxon>
        <taxon>Actinomycetes</taxon>
        <taxon>Kitasatosporales</taxon>
        <taxon>Streptomycetaceae</taxon>
        <taxon>Streptomyces</taxon>
    </lineage>
</organism>
<evidence type="ECO:0000313" key="3">
    <source>
        <dbReference type="EMBL" id="GHH88100.1"/>
    </source>
</evidence>
<evidence type="ECO:0000313" key="4">
    <source>
        <dbReference type="Proteomes" id="UP000603708"/>
    </source>
</evidence>
<gene>
    <name evidence="3" type="ORF">GCM10018793_66390</name>
</gene>
<comment type="similarity">
    <text evidence="1">Belongs to the CAPAB/TerDEXZ family.</text>
</comment>
<dbReference type="Pfam" id="PF02342">
    <property type="entry name" value="TerD"/>
    <property type="match status" value="1"/>
</dbReference>
<dbReference type="CDD" id="cd06974">
    <property type="entry name" value="TerD_like"/>
    <property type="match status" value="1"/>
</dbReference>
<dbReference type="AlphaFoldDB" id="A0A919GNJ3"/>
<proteinExistence type="inferred from homology"/>
<dbReference type="PANTHER" id="PTHR32097">
    <property type="entry name" value="CAMP-BINDING PROTEIN 1-RELATED"/>
    <property type="match status" value="1"/>
</dbReference>
<dbReference type="InterPro" id="IPR003325">
    <property type="entry name" value="TerD"/>
</dbReference>
<comment type="caution">
    <text evidence="3">The sequence shown here is derived from an EMBL/GenBank/DDBJ whole genome shotgun (WGS) entry which is preliminary data.</text>
</comment>
<dbReference type="RefSeq" id="WP_189938560.1">
    <property type="nucleotide sequence ID" value="NZ_BNCD01000033.1"/>
</dbReference>
<dbReference type="EMBL" id="BNCD01000033">
    <property type="protein sequence ID" value="GHH88100.1"/>
    <property type="molecule type" value="Genomic_DNA"/>
</dbReference>
<dbReference type="InterPro" id="IPR051324">
    <property type="entry name" value="Stress/Tellurium_Resist"/>
</dbReference>
<evidence type="ECO:0000259" key="2">
    <source>
        <dbReference type="Pfam" id="PF02342"/>
    </source>
</evidence>
<dbReference type="Gene3D" id="2.60.60.30">
    <property type="entry name" value="sav2460 like domains"/>
    <property type="match status" value="1"/>
</dbReference>
<feature type="domain" description="TerD" evidence="2">
    <location>
        <begin position="5"/>
        <end position="162"/>
    </location>
</feature>
<evidence type="ECO:0000256" key="1">
    <source>
        <dbReference type="ARBA" id="ARBA00008775"/>
    </source>
</evidence>